<sequence length="314" mass="33760">MIRMRAALAIVAGVAFLGLAADARAFCRTTTVAVAPDFQPTPTKCWDQGHPLFWRNSCVGYNVQRNASRQVSFEDAANGLSAAFAKWSGSSCPTDGTGRSRVSIDIRDLGPVDCGDVNYNLNGPNQNVIVFRDSNWPHEGTSNTLALTTVTFSPDTGEIYDADMEINTFDQRVTLTDPVPPDGYDFASIVTHEAGHFLGLAHSGDNRATMYSSYSPGATAMRNLTSDDVAGICTVYRPDGKREVLDEKVTAGTQCDPSPRRGLTNECAESTKKSCTGSSTVAASSPAGRAMPGWLGLSAALLGMLMWRKRRTRE</sequence>
<dbReference type="PRINTS" id="PR00138">
    <property type="entry name" value="MATRIXIN"/>
</dbReference>
<accession>A0A0K1Q883</accession>
<dbReference type="Gene3D" id="3.40.390.10">
    <property type="entry name" value="Collagenase (Catalytic Domain)"/>
    <property type="match status" value="1"/>
</dbReference>
<keyword evidence="2" id="KW-0479">Metal-binding</keyword>
<feature type="signal peptide" evidence="7">
    <location>
        <begin position="1"/>
        <end position="20"/>
    </location>
</feature>
<dbReference type="InterPro" id="IPR021190">
    <property type="entry name" value="Pept_M10A"/>
</dbReference>
<dbReference type="Proteomes" id="UP000064967">
    <property type="component" value="Chromosome"/>
</dbReference>
<evidence type="ECO:0000313" key="9">
    <source>
        <dbReference type="EMBL" id="AKV01615.1"/>
    </source>
</evidence>
<protein>
    <recommendedName>
        <fullName evidence="8">Peptidase metallopeptidase domain-containing protein</fullName>
    </recommendedName>
</protein>
<feature type="domain" description="Peptidase metallopeptidase" evidence="8">
    <location>
        <begin position="50"/>
        <end position="238"/>
    </location>
</feature>
<evidence type="ECO:0000256" key="5">
    <source>
        <dbReference type="ARBA" id="ARBA00023049"/>
    </source>
</evidence>
<evidence type="ECO:0000256" key="1">
    <source>
        <dbReference type="ARBA" id="ARBA00022670"/>
    </source>
</evidence>
<dbReference type="STRING" id="1391654.AKJ09_08278"/>
<reference evidence="9 10" key="1">
    <citation type="submission" date="2015-08" db="EMBL/GenBank/DDBJ databases">
        <authorList>
            <person name="Babu N.S."/>
            <person name="Beckwith C.J."/>
            <person name="Beseler K.G."/>
            <person name="Brison A."/>
            <person name="Carone J.V."/>
            <person name="Caskin T.P."/>
            <person name="Diamond M."/>
            <person name="Durham M.E."/>
            <person name="Foxe J.M."/>
            <person name="Go M."/>
            <person name="Henderson B.A."/>
            <person name="Jones I.B."/>
            <person name="McGettigan J.A."/>
            <person name="Micheletti S.J."/>
            <person name="Nasrallah M.E."/>
            <person name="Ortiz D."/>
            <person name="Piller C.R."/>
            <person name="Privatt S.R."/>
            <person name="Schneider S.L."/>
            <person name="Sharp S."/>
            <person name="Smith T.C."/>
            <person name="Stanton J.D."/>
            <person name="Ullery H.E."/>
            <person name="Wilson R.J."/>
            <person name="Serrano M.G."/>
            <person name="Buck G."/>
            <person name="Lee V."/>
            <person name="Wang Y."/>
            <person name="Carvalho R."/>
            <person name="Voegtly L."/>
            <person name="Shi R."/>
            <person name="Duckworth R."/>
            <person name="Johnson A."/>
            <person name="Loviza R."/>
            <person name="Walstead R."/>
            <person name="Shah Z."/>
            <person name="Kiflezghi M."/>
            <person name="Wade K."/>
            <person name="Ball S.L."/>
            <person name="Bradley K.W."/>
            <person name="Asai D.J."/>
            <person name="Bowman C.A."/>
            <person name="Russell D.A."/>
            <person name="Pope W.H."/>
            <person name="Jacobs-Sera D."/>
            <person name="Hendrix R.W."/>
            <person name="Hatfull G.F."/>
        </authorList>
    </citation>
    <scope>NUCLEOTIDE SEQUENCE [LARGE SCALE GENOMIC DNA]</scope>
    <source>
        <strain evidence="9 10">DSM 27648</strain>
    </source>
</reference>
<feature type="chain" id="PRO_5005466965" description="Peptidase metallopeptidase domain-containing protein" evidence="7">
    <location>
        <begin position="21"/>
        <end position="314"/>
    </location>
</feature>
<dbReference type="AlphaFoldDB" id="A0A0K1Q883"/>
<dbReference type="SUPFAM" id="SSF55486">
    <property type="entry name" value="Metalloproteases ('zincins'), catalytic domain"/>
    <property type="match status" value="1"/>
</dbReference>
<dbReference type="PANTHER" id="PTHR10201">
    <property type="entry name" value="MATRIX METALLOPROTEINASE"/>
    <property type="match status" value="1"/>
</dbReference>
<name>A0A0K1Q883_9BACT</name>
<dbReference type="Pfam" id="PF00413">
    <property type="entry name" value="Peptidase_M10"/>
    <property type="match status" value="1"/>
</dbReference>
<evidence type="ECO:0000256" key="2">
    <source>
        <dbReference type="ARBA" id="ARBA00022723"/>
    </source>
</evidence>
<dbReference type="GO" id="GO:0006508">
    <property type="term" value="P:proteolysis"/>
    <property type="evidence" value="ECO:0007669"/>
    <property type="project" value="UniProtKB-KW"/>
</dbReference>
<keyword evidence="3" id="KW-0378">Hydrolase</keyword>
<evidence type="ECO:0000256" key="6">
    <source>
        <dbReference type="SAM" id="MobiDB-lite"/>
    </source>
</evidence>
<dbReference type="PANTHER" id="PTHR10201:SF323">
    <property type="entry name" value="MATRIX METALLOPROTEINASE-21"/>
    <property type="match status" value="1"/>
</dbReference>
<keyword evidence="10" id="KW-1185">Reference proteome</keyword>
<dbReference type="InterPro" id="IPR024079">
    <property type="entry name" value="MetalloPept_cat_dom_sf"/>
</dbReference>
<evidence type="ECO:0000256" key="7">
    <source>
        <dbReference type="SAM" id="SignalP"/>
    </source>
</evidence>
<dbReference type="InterPro" id="IPR001818">
    <property type="entry name" value="Pept_M10_metallopeptidase"/>
</dbReference>
<dbReference type="EMBL" id="CP012333">
    <property type="protein sequence ID" value="AKV01615.1"/>
    <property type="molecule type" value="Genomic_DNA"/>
</dbReference>
<keyword evidence="5" id="KW-0482">Metalloprotease</keyword>
<evidence type="ECO:0000259" key="8">
    <source>
        <dbReference type="SMART" id="SM00235"/>
    </source>
</evidence>
<proteinExistence type="predicted"/>
<evidence type="ECO:0000256" key="3">
    <source>
        <dbReference type="ARBA" id="ARBA00022801"/>
    </source>
</evidence>
<organism evidence="9 10">
    <name type="scientific">Labilithrix luteola</name>
    <dbReference type="NCBI Taxonomy" id="1391654"/>
    <lineage>
        <taxon>Bacteria</taxon>
        <taxon>Pseudomonadati</taxon>
        <taxon>Myxococcota</taxon>
        <taxon>Polyangia</taxon>
        <taxon>Polyangiales</taxon>
        <taxon>Labilitrichaceae</taxon>
        <taxon>Labilithrix</taxon>
    </lineage>
</organism>
<keyword evidence="1" id="KW-0645">Protease</keyword>
<gene>
    <name evidence="9" type="ORF">AKJ09_08278</name>
</gene>
<dbReference type="GO" id="GO:0004222">
    <property type="term" value="F:metalloendopeptidase activity"/>
    <property type="evidence" value="ECO:0007669"/>
    <property type="project" value="InterPro"/>
</dbReference>
<keyword evidence="4" id="KW-0862">Zinc</keyword>
<evidence type="ECO:0000313" key="10">
    <source>
        <dbReference type="Proteomes" id="UP000064967"/>
    </source>
</evidence>
<dbReference type="InterPro" id="IPR006026">
    <property type="entry name" value="Peptidase_Metallo"/>
</dbReference>
<keyword evidence="7" id="KW-0732">Signal</keyword>
<dbReference type="GO" id="GO:0031012">
    <property type="term" value="C:extracellular matrix"/>
    <property type="evidence" value="ECO:0007669"/>
    <property type="project" value="InterPro"/>
</dbReference>
<dbReference type="KEGG" id="llu:AKJ09_08278"/>
<evidence type="ECO:0000256" key="4">
    <source>
        <dbReference type="ARBA" id="ARBA00022833"/>
    </source>
</evidence>
<dbReference type="GO" id="GO:0008270">
    <property type="term" value="F:zinc ion binding"/>
    <property type="evidence" value="ECO:0007669"/>
    <property type="project" value="InterPro"/>
</dbReference>
<dbReference type="SMART" id="SM00235">
    <property type="entry name" value="ZnMc"/>
    <property type="match status" value="1"/>
</dbReference>
<feature type="region of interest" description="Disordered" evidence="6">
    <location>
        <begin position="256"/>
        <end position="285"/>
    </location>
</feature>
<feature type="compositionally biased region" description="Polar residues" evidence="6">
    <location>
        <begin position="273"/>
        <end position="283"/>
    </location>
</feature>